<evidence type="ECO:0000313" key="1">
    <source>
        <dbReference type="EMBL" id="MED6210348.1"/>
    </source>
</evidence>
<reference evidence="1 2" key="1">
    <citation type="journal article" date="2023" name="Plants (Basel)">
        <title>Bridging the Gap: Combining Genomics and Transcriptomics Approaches to Understand Stylosanthes scabra, an Orphan Legume from the Brazilian Caatinga.</title>
        <authorList>
            <person name="Ferreira-Neto J.R.C."/>
            <person name="da Silva M.D."/>
            <person name="Binneck E."/>
            <person name="de Melo N.F."/>
            <person name="da Silva R.H."/>
            <person name="de Melo A.L.T.M."/>
            <person name="Pandolfi V."/>
            <person name="Bustamante F.O."/>
            <person name="Brasileiro-Vidal A.C."/>
            <person name="Benko-Iseppon A.M."/>
        </authorList>
    </citation>
    <scope>NUCLEOTIDE SEQUENCE [LARGE SCALE GENOMIC DNA]</scope>
    <source>
        <tissue evidence="1">Leaves</tissue>
    </source>
</reference>
<sequence length="123" mass="14626">MMVVSVAAHAEEYYMKKAFDLGFGTPVQTQKEPVEMYDLDNFPEELENLDIKFDVIFKFDGEFYHEVVRKQFRSMRPKKEVDSAIFAHVLYAGHWWMYVLDKQKRAFFVIDSMPKDEPSLDRT</sequence>
<comment type="caution">
    <text evidence="1">The sequence shown here is derived from an EMBL/GenBank/DDBJ whole genome shotgun (WGS) entry which is preliminary data.</text>
</comment>
<evidence type="ECO:0008006" key="3">
    <source>
        <dbReference type="Google" id="ProtNLM"/>
    </source>
</evidence>
<dbReference type="EMBL" id="JASCZI010242256">
    <property type="protein sequence ID" value="MED6210348.1"/>
    <property type="molecule type" value="Genomic_DNA"/>
</dbReference>
<dbReference type="InterPro" id="IPR038765">
    <property type="entry name" value="Papain-like_cys_pep_sf"/>
</dbReference>
<dbReference type="Proteomes" id="UP001341840">
    <property type="component" value="Unassembled WGS sequence"/>
</dbReference>
<gene>
    <name evidence="1" type="ORF">PIB30_063293</name>
</gene>
<name>A0ABU6YN86_9FABA</name>
<dbReference type="SUPFAM" id="SSF54001">
    <property type="entry name" value="Cysteine proteinases"/>
    <property type="match status" value="1"/>
</dbReference>
<accession>A0ABU6YN86</accession>
<proteinExistence type="predicted"/>
<evidence type="ECO:0000313" key="2">
    <source>
        <dbReference type="Proteomes" id="UP001341840"/>
    </source>
</evidence>
<organism evidence="1 2">
    <name type="scientific">Stylosanthes scabra</name>
    <dbReference type="NCBI Taxonomy" id="79078"/>
    <lineage>
        <taxon>Eukaryota</taxon>
        <taxon>Viridiplantae</taxon>
        <taxon>Streptophyta</taxon>
        <taxon>Embryophyta</taxon>
        <taxon>Tracheophyta</taxon>
        <taxon>Spermatophyta</taxon>
        <taxon>Magnoliopsida</taxon>
        <taxon>eudicotyledons</taxon>
        <taxon>Gunneridae</taxon>
        <taxon>Pentapetalae</taxon>
        <taxon>rosids</taxon>
        <taxon>fabids</taxon>
        <taxon>Fabales</taxon>
        <taxon>Fabaceae</taxon>
        <taxon>Papilionoideae</taxon>
        <taxon>50 kb inversion clade</taxon>
        <taxon>dalbergioids sensu lato</taxon>
        <taxon>Dalbergieae</taxon>
        <taxon>Pterocarpus clade</taxon>
        <taxon>Stylosanthes</taxon>
    </lineage>
</organism>
<protein>
    <recommendedName>
        <fullName evidence="3">Ubiquitin-like protease family profile domain-containing protein</fullName>
    </recommendedName>
</protein>
<keyword evidence="2" id="KW-1185">Reference proteome</keyword>